<sequence length="963" mass="113267">MSYAEYGSQIFLPKKYKIDKLFIRNDELSQVKSGCRLKINHSFWDIRAWSQNHVDNFRYFREVTGVSPPGKILPIEFLLDVLKDFSPQEEIEQLRYELNKYKSLKFTPEQEKQLIALGLRRDKTNFSVYYQNKNESDEKVLDVVDFSVKSLQTEETFDSKIDELSVDSDISISNKYSDIKLDNYNQEYDTKTDDDTLSNEGLISQNSYSRTTINENYESPYSCTAERSEFEDDSLSESDSKSKITVSQGDISRSFDSRTKDTIIKKEAKLIAFENKIQEKNIELEELKEFNITLQNLVGEQVIKMNDLKEKLESTNEKLYQINLQHDSQFREWKKELSKGTNLIDQLKKRHDAKCHDLEIKIEKLRNNSNEADELRYERDTLLEQINDTNKLVEDAGFNSGIKGIETLIYSYLKSTEAERHLSLLCTDHENEISRLSKIIEDTYKDNENKLTKKTRLIDELKADLKENNDKINNYKENIILLKKQYQEFYEDCRYEDELSDNAFATYIKKSIGEINKFLNALEGAEDAKQQVFNKMEEDKNYYNKKLQIQANEISKLRKLNDELNKNAIIFDNVKETNSKITIKLTQLHNDYQESTKDNQILINNLNEKEKKISELISEKDKLLFRVDDSEAIVVEKDLKIKILQKENLDIKLQLDKNNEKLINIRKEMNFLNTKNENINKIKKLDEEINNYKKDKQKLENKIIDLHEELKNYKYSNDNLDKKYSNLLIENKNLSNIISRIDENKLQNILNTDNLPQSDVIHKQIETFIKRIDSSSNNESKNNLNKKNSRKKLKEYKSEFNINNDKEKMIESLKKENNELRQKIDHDKIEHEDKLEKLAETYQMKIEDLRDDHNVSVLRLKAQCVQSDQDDNDTPKPPLSMSNIIGNYDYRHSSSVKKNPIIMDNEISFTNSQNPVDFFPYTDDSKAERYICVSRDNQEEAPVLTKGKTFMAHCSTIERSNNI</sequence>
<evidence type="ECO:0000256" key="1">
    <source>
        <dbReference type="SAM" id="Coils"/>
    </source>
</evidence>
<dbReference type="EMBL" id="JACMRX010000001">
    <property type="protein sequence ID" value="KAF7996241.1"/>
    <property type="molecule type" value="Genomic_DNA"/>
</dbReference>
<evidence type="ECO:0000313" key="4">
    <source>
        <dbReference type="Proteomes" id="UP000639338"/>
    </source>
</evidence>
<gene>
    <name evidence="3" type="ORF">HCN44_001873</name>
</gene>
<proteinExistence type="predicted"/>
<feature type="coiled-coil region" evidence="1">
    <location>
        <begin position="263"/>
        <end position="392"/>
    </location>
</feature>
<feature type="coiled-coil region" evidence="1">
    <location>
        <begin position="592"/>
        <end position="737"/>
    </location>
</feature>
<evidence type="ECO:0000313" key="3">
    <source>
        <dbReference type="EMBL" id="KAF7996241.1"/>
    </source>
</evidence>
<feature type="coiled-coil region" evidence="1">
    <location>
        <begin position="444"/>
        <end position="492"/>
    </location>
</feature>
<comment type="caution">
    <text evidence="3">The sequence shown here is derived from an EMBL/GenBank/DDBJ whole genome shotgun (WGS) entry which is preliminary data.</text>
</comment>
<protein>
    <submittedName>
        <fullName evidence="3">Uncharacterized protein</fullName>
    </submittedName>
</protein>
<reference evidence="3 4" key="1">
    <citation type="submission" date="2020-08" db="EMBL/GenBank/DDBJ databases">
        <title>Aphidius gifuensis genome sequencing and assembly.</title>
        <authorList>
            <person name="Du Z."/>
        </authorList>
    </citation>
    <scope>NUCLEOTIDE SEQUENCE [LARGE SCALE GENOMIC DNA]</scope>
    <source>
        <strain evidence="3">YNYX2018</strain>
        <tissue evidence="3">Adults</tissue>
    </source>
</reference>
<feature type="coiled-coil region" evidence="1">
    <location>
        <begin position="803"/>
        <end position="852"/>
    </location>
</feature>
<evidence type="ECO:0000256" key="2">
    <source>
        <dbReference type="SAM" id="MobiDB-lite"/>
    </source>
</evidence>
<organism evidence="3 4">
    <name type="scientific">Aphidius gifuensis</name>
    <name type="common">Parasitoid wasp</name>
    <dbReference type="NCBI Taxonomy" id="684658"/>
    <lineage>
        <taxon>Eukaryota</taxon>
        <taxon>Metazoa</taxon>
        <taxon>Ecdysozoa</taxon>
        <taxon>Arthropoda</taxon>
        <taxon>Hexapoda</taxon>
        <taxon>Insecta</taxon>
        <taxon>Pterygota</taxon>
        <taxon>Neoptera</taxon>
        <taxon>Endopterygota</taxon>
        <taxon>Hymenoptera</taxon>
        <taxon>Apocrita</taxon>
        <taxon>Ichneumonoidea</taxon>
        <taxon>Braconidae</taxon>
        <taxon>Aphidiinae</taxon>
        <taxon>Aphidius</taxon>
    </lineage>
</organism>
<dbReference type="OrthoDB" id="10255522at2759"/>
<name>A0A834Y499_APHGI</name>
<keyword evidence="4" id="KW-1185">Reference proteome</keyword>
<feature type="region of interest" description="Disordered" evidence="2">
    <location>
        <begin position="209"/>
        <end position="243"/>
    </location>
</feature>
<accession>A0A834Y499</accession>
<dbReference type="Proteomes" id="UP000639338">
    <property type="component" value="Unassembled WGS sequence"/>
</dbReference>
<dbReference type="AlphaFoldDB" id="A0A834Y499"/>
<feature type="compositionally biased region" description="Polar residues" evidence="2">
    <location>
        <begin position="209"/>
        <end position="222"/>
    </location>
</feature>
<keyword evidence="1" id="KW-0175">Coiled coil</keyword>